<proteinExistence type="predicted"/>
<dbReference type="RefSeq" id="XP_013336114.1">
    <property type="nucleotide sequence ID" value="XM_013480660.1"/>
</dbReference>
<evidence type="ECO:0000313" key="2">
    <source>
        <dbReference type="EMBL" id="CDJ59466.1"/>
    </source>
</evidence>
<reference evidence="2" key="2">
    <citation type="submission" date="2013-10" db="EMBL/GenBank/DDBJ databases">
        <authorList>
            <person name="Aslett M."/>
        </authorList>
    </citation>
    <scope>NUCLEOTIDE SEQUENCE [LARGE SCALE GENOMIC DNA]</scope>
    <source>
        <strain evidence="2">Weybridge</strain>
    </source>
</reference>
<feature type="region of interest" description="Disordered" evidence="1">
    <location>
        <begin position="1"/>
        <end position="20"/>
    </location>
</feature>
<sequence length="466" mass="51724">MYESAADFERKWAPTSEGMQGEELLRPAKVARLNEPSSSTYHPQMSVEVFESDISGVALGQPVDPLDADAWETTYPELGFDEGKQQQHLPKPTEVSLVEQGPSPFPVSWPSTYEAKANASHVDSVPVEPAISDEDFRCLQAWLEDLMRKGGLQTIEPVSVNTVQTSPVVEEQSAAAANGSPVRASRVFGGESTIGIAHSDKDQGVAVLATQKEPVKALEQPATSVDVDLNISHKSASATALEAIGSRGDERCDPGDIRLHPFVRLPVVKQEDVRRTFRVEYAVSPEFGRPSPMESFMTMRNLFAKASLTAEEVDRLLLEAETLASYALDRLSRHHNKHTAKYIFVKLSSVFMVFDSLICTIEVLGEKMNASKWWPHFVQNFSTEYYFTEVGKTEQLNRLVNRLSSALAIYKTGNRPPLQEVIDLKRTIITEAHKGSQMSHPLWKLWLQDDKEFSCPSCGTESPSDV</sequence>
<name>U6M604_EIMMA</name>
<keyword evidence="3" id="KW-1185">Reference proteome</keyword>
<evidence type="ECO:0000313" key="3">
    <source>
        <dbReference type="Proteomes" id="UP000030763"/>
    </source>
</evidence>
<organism evidence="2 3">
    <name type="scientific">Eimeria maxima</name>
    <name type="common">Coccidian parasite</name>
    <dbReference type="NCBI Taxonomy" id="5804"/>
    <lineage>
        <taxon>Eukaryota</taxon>
        <taxon>Sar</taxon>
        <taxon>Alveolata</taxon>
        <taxon>Apicomplexa</taxon>
        <taxon>Conoidasida</taxon>
        <taxon>Coccidia</taxon>
        <taxon>Eucoccidiorida</taxon>
        <taxon>Eimeriorina</taxon>
        <taxon>Eimeriidae</taxon>
        <taxon>Eimeria</taxon>
    </lineage>
</organism>
<dbReference type="OMA" id="DAWVAND"/>
<protein>
    <submittedName>
        <fullName evidence="2">Uncharacterized protein</fullName>
    </submittedName>
</protein>
<reference evidence="2" key="1">
    <citation type="submission" date="2013-10" db="EMBL/GenBank/DDBJ databases">
        <title>Genomic analysis of the causative agents of coccidiosis in chickens.</title>
        <authorList>
            <person name="Reid A.J."/>
            <person name="Blake D."/>
            <person name="Billington K."/>
            <person name="Browne H."/>
            <person name="Dunn M."/>
            <person name="Hung S."/>
            <person name="Kawahara F."/>
            <person name="Miranda-Saavedra D."/>
            <person name="Mourier T."/>
            <person name="Nagra H."/>
            <person name="Otto T.D."/>
            <person name="Rawlings N."/>
            <person name="Sanchez A."/>
            <person name="Sanders M."/>
            <person name="Subramaniam C."/>
            <person name="Tay Y."/>
            <person name="Dear P."/>
            <person name="Doerig C."/>
            <person name="Gruber A."/>
            <person name="Parkinson J."/>
            <person name="Shirley M."/>
            <person name="Wan K.L."/>
            <person name="Berriman M."/>
            <person name="Tomley F."/>
            <person name="Pain A."/>
        </authorList>
    </citation>
    <scope>NUCLEOTIDE SEQUENCE [LARGE SCALE GENOMIC DNA]</scope>
    <source>
        <strain evidence="2">Weybridge</strain>
    </source>
</reference>
<accession>U6M604</accession>
<dbReference type="EMBL" id="HG720439">
    <property type="protein sequence ID" value="CDJ59466.1"/>
    <property type="molecule type" value="Genomic_DNA"/>
</dbReference>
<evidence type="ECO:0000256" key="1">
    <source>
        <dbReference type="SAM" id="MobiDB-lite"/>
    </source>
</evidence>
<dbReference type="Proteomes" id="UP000030763">
    <property type="component" value="Unassembled WGS sequence"/>
</dbReference>
<dbReference type="GeneID" id="25339746"/>
<dbReference type="OrthoDB" id="347378at2759"/>
<dbReference type="AlphaFoldDB" id="U6M604"/>
<gene>
    <name evidence="2" type="ORF">EMWEY_00057600</name>
</gene>
<dbReference type="VEuPathDB" id="ToxoDB:EMWEY_00057600"/>